<evidence type="ECO:0000313" key="1">
    <source>
        <dbReference type="EMBL" id="MBE9640357.1"/>
    </source>
</evidence>
<dbReference type="EMBL" id="JADFFK010000031">
    <property type="protein sequence ID" value="MBE9640357.1"/>
    <property type="molecule type" value="Genomic_DNA"/>
</dbReference>
<proteinExistence type="predicted"/>
<name>A0ABR9XA55_9RHOB</name>
<evidence type="ECO:0000313" key="2">
    <source>
        <dbReference type="Proteomes" id="UP000607796"/>
    </source>
</evidence>
<organism evidence="1 2">
    <name type="scientific">Salipiger mangrovisoli</name>
    <dbReference type="NCBI Taxonomy" id="2865933"/>
    <lineage>
        <taxon>Bacteria</taxon>
        <taxon>Pseudomonadati</taxon>
        <taxon>Pseudomonadota</taxon>
        <taxon>Alphaproteobacteria</taxon>
        <taxon>Rhodobacterales</taxon>
        <taxon>Roseobacteraceae</taxon>
        <taxon>Salipiger</taxon>
    </lineage>
</organism>
<sequence length="76" mass="8408">MIGMAYALLPGRRPSLIGAMRKLDGTLRAAARISAATPRFLIAFGELLVAVFPTKTGPCGRRAGRRRWQRPSPFRR</sequence>
<accession>A0ABR9XA55</accession>
<keyword evidence="2" id="KW-1185">Reference proteome</keyword>
<protein>
    <submittedName>
        <fullName evidence="1">Uncharacterized protein</fullName>
    </submittedName>
</protein>
<dbReference type="Proteomes" id="UP000607796">
    <property type="component" value="Unassembled WGS sequence"/>
</dbReference>
<comment type="caution">
    <text evidence="1">The sequence shown here is derived from an EMBL/GenBank/DDBJ whole genome shotgun (WGS) entry which is preliminary data.</text>
</comment>
<gene>
    <name evidence="1" type="ORF">IQ782_26230</name>
</gene>
<reference evidence="1 2" key="1">
    <citation type="journal article" date="2021" name="Int. J. Syst. Evol. Microbiol.">
        <title>Salipiger mangrovisoli sp. nov., isolated from mangrove soil and the proposal for the reclassification of Paraphaeobacter pallidus as Salipiger pallidus comb. nov.</title>
        <authorList>
            <person name="Du J."/>
            <person name="Liu Y."/>
            <person name="Pei T."/>
            <person name="Deng M.R."/>
            <person name="Zhu H."/>
        </authorList>
    </citation>
    <scope>NUCLEOTIDE SEQUENCE [LARGE SCALE GENOMIC DNA]</scope>
    <source>
        <strain evidence="1 2">6D45A</strain>
    </source>
</reference>